<keyword evidence="3" id="KW-1185">Reference proteome</keyword>
<dbReference type="Proteomes" id="UP001595840">
    <property type="component" value="Unassembled WGS sequence"/>
</dbReference>
<organism evidence="2 3">
    <name type="scientific">Simiduia curdlanivorans</name>
    <dbReference type="NCBI Taxonomy" id="1492769"/>
    <lineage>
        <taxon>Bacteria</taxon>
        <taxon>Pseudomonadati</taxon>
        <taxon>Pseudomonadota</taxon>
        <taxon>Gammaproteobacteria</taxon>
        <taxon>Cellvibrionales</taxon>
        <taxon>Cellvibrionaceae</taxon>
        <taxon>Simiduia</taxon>
    </lineage>
</organism>
<feature type="transmembrane region" description="Helical" evidence="1">
    <location>
        <begin position="133"/>
        <end position="149"/>
    </location>
</feature>
<evidence type="ECO:0000313" key="2">
    <source>
        <dbReference type="EMBL" id="MFC4364288.1"/>
    </source>
</evidence>
<keyword evidence="1" id="KW-0812">Transmembrane</keyword>
<protein>
    <submittedName>
        <fullName evidence="2">DUF3429 domain-containing protein</fullName>
    </submittedName>
</protein>
<sequence length="151" mass="16584">MKTLPRHRPEPTSAELVHLTMVWLGYLGLLPFAAALVLMAFAQQAQLGMLLFSCYSCAIATFLAGSLWQPQVSNIALALASNLVVLLAVGALLLSFVRPVAGLTLLALCFYLSFFAERFAARSPAYVRMRRRLTGTVILCHALAIYWVLQI</sequence>
<feature type="transmembrane region" description="Helical" evidence="1">
    <location>
        <begin position="100"/>
        <end position="121"/>
    </location>
</feature>
<reference evidence="3" key="1">
    <citation type="journal article" date="2019" name="Int. J. Syst. Evol. Microbiol.">
        <title>The Global Catalogue of Microorganisms (GCM) 10K type strain sequencing project: providing services to taxonomists for standard genome sequencing and annotation.</title>
        <authorList>
            <consortium name="The Broad Institute Genomics Platform"/>
            <consortium name="The Broad Institute Genome Sequencing Center for Infectious Disease"/>
            <person name="Wu L."/>
            <person name="Ma J."/>
        </authorList>
    </citation>
    <scope>NUCLEOTIDE SEQUENCE [LARGE SCALE GENOMIC DNA]</scope>
    <source>
        <strain evidence="3">CECT 8570</strain>
    </source>
</reference>
<accession>A0ABV8V8P8</accession>
<gene>
    <name evidence="2" type="ORF">ACFOX3_18410</name>
</gene>
<evidence type="ECO:0000256" key="1">
    <source>
        <dbReference type="SAM" id="Phobius"/>
    </source>
</evidence>
<feature type="transmembrane region" description="Helical" evidence="1">
    <location>
        <begin position="21"/>
        <end position="41"/>
    </location>
</feature>
<keyword evidence="1" id="KW-0472">Membrane</keyword>
<comment type="caution">
    <text evidence="2">The sequence shown here is derived from an EMBL/GenBank/DDBJ whole genome shotgun (WGS) entry which is preliminary data.</text>
</comment>
<dbReference type="InterPro" id="IPR021836">
    <property type="entry name" value="DUF3429"/>
</dbReference>
<keyword evidence="1" id="KW-1133">Transmembrane helix</keyword>
<dbReference type="Pfam" id="PF11911">
    <property type="entry name" value="DUF3429"/>
    <property type="match status" value="1"/>
</dbReference>
<feature type="transmembrane region" description="Helical" evidence="1">
    <location>
        <begin position="47"/>
        <end position="68"/>
    </location>
</feature>
<dbReference type="RefSeq" id="WP_290262349.1">
    <property type="nucleotide sequence ID" value="NZ_JAUFQG010000004.1"/>
</dbReference>
<proteinExistence type="predicted"/>
<feature type="transmembrane region" description="Helical" evidence="1">
    <location>
        <begin position="75"/>
        <end position="94"/>
    </location>
</feature>
<name>A0ABV8V8P8_9GAMM</name>
<dbReference type="EMBL" id="JBHSCX010000021">
    <property type="protein sequence ID" value="MFC4364288.1"/>
    <property type="molecule type" value="Genomic_DNA"/>
</dbReference>
<evidence type="ECO:0000313" key="3">
    <source>
        <dbReference type="Proteomes" id="UP001595840"/>
    </source>
</evidence>